<sequence>MIPRTSQDVKKEFERKGISVASWARANGFETNLVFEVLSGRKKGVRGQSHKIAVKLGLKAGEIIEDHDIATAINM</sequence>
<dbReference type="NCBIfam" id="TIGR04111">
    <property type="entry name" value="BcepMu_gp16"/>
    <property type="match status" value="1"/>
</dbReference>
<evidence type="ECO:0000313" key="1">
    <source>
        <dbReference type="EMBL" id="SNS05972.1"/>
    </source>
</evidence>
<dbReference type="RefSeq" id="WP_089274715.1">
    <property type="nucleotide sequence ID" value="NZ_FZOC01000005.1"/>
</dbReference>
<proteinExistence type="predicted"/>
<name>A0A239BEC3_9BACT</name>
<evidence type="ECO:0000313" key="2">
    <source>
        <dbReference type="Proteomes" id="UP000198324"/>
    </source>
</evidence>
<organism evidence="1 2">
    <name type="scientific">Humidesulfovibrio mexicanus</name>
    <dbReference type="NCBI Taxonomy" id="147047"/>
    <lineage>
        <taxon>Bacteria</taxon>
        <taxon>Pseudomonadati</taxon>
        <taxon>Thermodesulfobacteriota</taxon>
        <taxon>Desulfovibrionia</taxon>
        <taxon>Desulfovibrionales</taxon>
        <taxon>Desulfovibrionaceae</taxon>
        <taxon>Humidesulfovibrio</taxon>
    </lineage>
</organism>
<keyword evidence="2" id="KW-1185">Reference proteome</keyword>
<dbReference type="InterPro" id="IPR010982">
    <property type="entry name" value="Lambda_DNA-bd_dom_sf"/>
</dbReference>
<dbReference type="Gene3D" id="1.10.260.40">
    <property type="entry name" value="lambda repressor-like DNA-binding domains"/>
    <property type="match status" value="1"/>
</dbReference>
<gene>
    <name evidence="1" type="ORF">SAMN04488503_2499</name>
</gene>
<dbReference type="OrthoDB" id="5679056at2"/>
<dbReference type="Proteomes" id="UP000198324">
    <property type="component" value="Unassembled WGS sequence"/>
</dbReference>
<reference evidence="1 2" key="1">
    <citation type="submission" date="2017-06" db="EMBL/GenBank/DDBJ databases">
        <authorList>
            <person name="Kim H.J."/>
            <person name="Triplett B.A."/>
        </authorList>
    </citation>
    <scope>NUCLEOTIDE SEQUENCE [LARGE SCALE GENOMIC DNA]</scope>
    <source>
        <strain evidence="1 2">DSM 13116</strain>
    </source>
</reference>
<protein>
    <submittedName>
        <fullName evidence="1">Phage-associated protein, BcepMu gp16 family</fullName>
    </submittedName>
</protein>
<accession>A0A239BEC3</accession>
<dbReference type="GO" id="GO:0003677">
    <property type="term" value="F:DNA binding"/>
    <property type="evidence" value="ECO:0007669"/>
    <property type="project" value="InterPro"/>
</dbReference>
<dbReference type="AlphaFoldDB" id="A0A239BEC3"/>
<dbReference type="InterPro" id="IPR026365">
    <property type="entry name" value="BcepMu_gp16"/>
</dbReference>
<dbReference type="EMBL" id="FZOC01000005">
    <property type="protein sequence ID" value="SNS05972.1"/>
    <property type="molecule type" value="Genomic_DNA"/>
</dbReference>